<feature type="transmembrane region" description="Helical" evidence="8">
    <location>
        <begin position="165"/>
        <end position="187"/>
    </location>
</feature>
<evidence type="ECO:0000313" key="9">
    <source>
        <dbReference type="EMBL" id="MBC2602578.1"/>
    </source>
</evidence>
<organism evidence="9 10">
    <name type="scientific">Puniceicoccus vermicola</name>
    <dbReference type="NCBI Taxonomy" id="388746"/>
    <lineage>
        <taxon>Bacteria</taxon>
        <taxon>Pseudomonadati</taxon>
        <taxon>Verrucomicrobiota</taxon>
        <taxon>Opitutia</taxon>
        <taxon>Puniceicoccales</taxon>
        <taxon>Puniceicoccaceae</taxon>
        <taxon>Puniceicoccus</taxon>
    </lineage>
</organism>
<feature type="transmembrane region" description="Helical" evidence="8">
    <location>
        <begin position="49"/>
        <end position="69"/>
    </location>
</feature>
<gene>
    <name evidence="9" type="ORF">H5P30_12420</name>
</gene>
<evidence type="ECO:0000256" key="2">
    <source>
        <dbReference type="ARBA" id="ARBA00022448"/>
    </source>
</evidence>
<feature type="transmembrane region" description="Helical" evidence="8">
    <location>
        <begin position="218"/>
        <end position="237"/>
    </location>
</feature>
<reference evidence="9 10" key="1">
    <citation type="submission" date="2020-07" db="EMBL/GenBank/DDBJ databases">
        <authorList>
            <person name="Feng X."/>
        </authorList>
    </citation>
    <scope>NUCLEOTIDE SEQUENCE [LARGE SCALE GENOMIC DNA]</scope>
    <source>
        <strain evidence="9 10">JCM14086</strain>
    </source>
</reference>
<keyword evidence="7 8" id="KW-0472">Membrane</keyword>
<sequence>MGHLENLKGTAKAIDFAKRNGIYVVLFVLIGFFSFATENFLVANNLMNVARQVSMLGIAAVGFAFVLLLGGIDLSVGSVITLVNVVCGWFMVNAGLNPVLAIFITLTLATMIGFANGWIIANIHMPPLIVTLAMLIIVEGVAFLISKGLPIYGFPDSFAVIGQGYLGPVPIPVIIMAVVMAIGAFILNKTYFGRYFYAVGGNEEAAKLSGIKVKNVKYLVYSLSGFFAGVAGIVILSRTNSATVTAGKMMELEILTACVLGGVSVTGGVGRISNVIAGVLILGVLSNGMVLMNVSDFTQMVIKGSVLLIAVAFDCLQHRKAS</sequence>
<feature type="transmembrane region" description="Helical" evidence="8">
    <location>
        <begin position="128"/>
        <end position="145"/>
    </location>
</feature>
<dbReference type="RefSeq" id="WP_185693245.1">
    <property type="nucleotide sequence ID" value="NZ_JBEPNX010000001.1"/>
</dbReference>
<feature type="transmembrane region" description="Helical" evidence="8">
    <location>
        <begin position="21"/>
        <end position="43"/>
    </location>
</feature>
<accession>A0A7X1B126</accession>
<evidence type="ECO:0000256" key="8">
    <source>
        <dbReference type="SAM" id="Phobius"/>
    </source>
</evidence>
<keyword evidence="6 8" id="KW-1133">Transmembrane helix</keyword>
<dbReference type="Pfam" id="PF02653">
    <property type="entry name" value="BPD_transp_2"/>
    <property type="match status" value="1"/>
</dbReference>
<feature type="transmembrane region" description="Helical" evidence="8">
    <location>
        <begin position="275"/>
        <end position="294"/>
    </location>
</feature>
<evidence type="ECO:0000313" key="10">
    <source>
        <dbReference type="Proteomes" id="UP000525652"/>
    </source>
</evidence>
<evidence type="ECO:0000256" key="4">
    <source>
        <dbReference type="ARBA" id="ARBA00022519"/>
    </source>
</evidence>
<dbReference type="EMBL" id="JACHVA010000101">
    <property type="protein sequence ID" value="MBC2602578.1"/>
    <property type="molecule type" value="Genomic_DNA"/>
</dbReference>
<keyword evidence="10" id="KW-1185">Reference proteome</keyword>
<evidence type="ECO:0000256" key="6">
    <source>
        <dbReference type="ARBA" id="ARBA00022989"/>
    </source>
</evidence>
<keyword evidence="3" id="KW-1003">Cell membrane</keyword>
<dbReference type="PANTHER" id="PTHR32196">
    <property type="entry name" value="ABC TRANSPORTER PERMEASE PROTEIN YPHD-RELATED-RELATED"/>
    <property type="match status" value="1"/>
</dbReference>
<dbReference type="InterPro" id="IPR001851">
    <property type="entry name" value="ABC_transp_permease"/>
</dbReference>
<dbReference type="PANTHER" id="PTHR32196:SF21">
    <property type="entry name" value="ABC TRANSPORTER PERMEASE PROTEIN YPHD-RELATED"/>
    <property type="match status" value="1"/>
</dbReference>
<dbReference type="GO" id="GO:0005886">
    <property type="term" value="C:plasma membrane"/>
    <property type="evidence" value="ECO:0007669"/>
    <property type="project" value="UniProtKB-SubCell"/>
</dbReference>
<protein>
    <submittedName>
        <fullName evidence="9">ABC transporter permease</fullName>
    </submittedName>
</protein>
<dbReference type="AlphaFoldDB" id="A0A7X1B126"/>
<keyword evidence="2" id="KW-0813">Transport</keyword>
<dbReference type="CDD" id="cd06579">
    <property type="entry name" value="TM_PBP1_transp_AraH_like"/>
    <property type="match status" value="1"/>
</dbReference>
<comment type="subcellular location">
    <subcellularLocation>
        <location evidence="1">Cell membrane</location>
        <topology evidence="1">Multi-pass membrane protein</topology>
    </subcellularLocation>
</comment>
<evidence type="ECO:0000256" key="1">
    <source>
        <dbReference type="ARBA" id="ARBA00004651"/>
    </source>
</evidence>
<keyword evidence="4" id="KW-0997">Cell inner membrane</keyword>
<dbReference type="GO" id="GO:0022857">
    <property type="term" value="F:transmembrane transporter activity"/>
    <property type="evidence" value="ECO:0007669"/>
    <property type="project" value="InterPro"/>
</dbReference>
<name>A0A7X1B126_9BACT</name>
<evidence type="ECO:0000256" key="3">
    <source>
        <dbReference type="ARBA" id="ARBA00022475"/>
    </source>
</evidence>
<evidence type="ECO:0000256" key="7">
    <source>
        <dbReference type="ARBA" id="ARBA00023136"/>
    </source>
</evidence>
<comment type="caution">
    <text evidence="9">The sequence shown here is derived from an EMBL/GenBank/DDBJ whole genome shotgun (WGS) entry which is preliminary data.</text>
</comment>
<proteinExistence type="predicted"/>
<feature type="transmembrane region" description="Helical" evidence="8">
    <location>
        <begin position="98"/>
        <end position="121"/>
    </location>
</feature>
<dbReference type="Proteomes" id="UP000525652">
    <property type="component" value="Unassembled WGS sequence"/>
</dbReference>
<feature type="transmembrane region" description="Helical" evidence="8">
    <location>
        <begin position="74"/>
        <end position="92"/>
    </location>
</feature>
<evidence type="ECO:0000256" key="5">
    <source>
        <dbReference type="ARBA" id="ARBA00022692"/>
    </source>
</evidence>
<keyword evidence="5 8" id="KW-0812">Transmembrane</keyword>